<dbReference type="SUPFAM" id="SSF51126">
    <property type="entry name" value="Pectin lyase-like"/>
    <property type="match status" value="2"/>
</dbReference>
<accession>A0A0D2VJ80</accession>
<dbReference type="OrthoDB" id="541289at2759"/>
<keyword evidence="3" id="KW-0732">Signal</keyword>
<keyword evidence="2" id="KW-0472">Membrane</keyword>
<feature type="compositionally biased region" description="Low complexity" evidence="1">
    <location>
        <begin position="537"/>
        <end position="585"/>
    </location>
</feature>
<name>A0A0D2VJ80_CAPO3</name>
<evidence type="ECO:0000256" key="2">
    <source>
        <dbReference type="SAM" id="Phobius"/>
    </source>
</evidence>
<evidence type="ECO:0000313" key="4">
    <source>
        <dbReference type="EMBL" id="KJE90027.1"/>
    </source>
</evidence>
<protein>
    <recommendedName>
        <fullName evidence="6">Polymorphic outer membrane protein</fullName>
    </recommendedName>
</protein>
<feature type="signal peptide" evidence="3">
    <location>
        <begin position="1"/>
        <end position="30"/>
    </location>
</feature>
<organism evidence="4 5">
    <name type="scientific">Capsaspora owczarzaki (strain ATCC 30864)</name>
    <dbReference type="NCBI Taxonomy" id="595528"/>
    <lineage>
        <taxon>Eukaryota</taxon>
        <taxon>Filasterea</taxon>
        <taxon>Capsaspora</taxon>
    </lineage>
</organism>
<evidence type="ECO:0008006" key="6">
    <source>
        <dbReference type="Google" id="ProtNLM"/>
    </source>
</evidence>
<feature type="region of interest" description="Disordered" evidence="1">
    <location>
        <begin position="537"/>
        <end position="622"/>
    </location>
</feature>
<gene>
    <name evidence="4" type="ORF">CAOG_001408</name>
</gene>
<keyword evidence="2" id="KW-0812">Transmembrane</keyword>
<dbReference type="EMBL" id="KE346361">
    <property type="protein sequence ID" value="KJE90027.1"/>
    <property type="molecule type" value="Genomic_DNA"/>
</dbReference>
<evidence type="ECO:0000313" key="5">
    <source>
        <dbReference type="Proteomes" id="UP000008743"/>
    </source>
</evidence>
<dbReference type="PROSITE" id="PS51257">
    <property type="entry name" value="PROKAR_LIPOPROTEIN"/>
    <property type="match status" value="1"/>
</dbReference>
<dbReference type="PANTHER" id="PTHR31318">
    <property type="entry name" value="EXPRESSED PROTEIN-RELATED"/>
    <property type="match status" value="1"/>
</dbReference>
<dbReference type="AlphaFoldDB" id="A0A0D2VJ80"/>
<dbReference type="STRING" id="595528.A0A0D2VJ80"/>
<keyword evidence="5" id="KW-1185">Reference proteome</keyword>
<evidence type="ECO:0000256" key="3">
    <source>
        <dbReference type="SAM" id="SignalP"/>
    </source>
</evidence>
<dbReference type="InterPro" id="IPR011050">
    <property type="entry name" value="Pectin_lyase_fold/virulence"/>
</dbReference>
<evidence type="ECO:0000256" key="1">
    <source>
        <dbReference type="SAM" id="MobiDB-lite"/>
    </source>
</evidence>
<dbReference type="Proteomes" id="UP000008743">
    <property type="component" value="Unassembled WGS sequence"/>
</dbReference>
<sequence length="797" mass="81576">MSRFSQALGLRSRLPALALLACLLVMPVTAQSCSNDGQVANFAAFQSLLGNPAMTTICLDEQSYAFTSVLTITRSVSIVGFKTNFTLGSTTRFFNIDGNVPLVNISGIAFIATSSSTTASGGSILVGTNTRLVLANLSFAKSSAKTGGALYLGSGSQVEGTSLSFSGCGFTSTASSATGGAVVYLNATSYFSCTACTFKDSAIATYSQGGVFFIGERATVRVYSSTFSNNFGGIAGVAAMDDYAALEAFGSNFTGNDAGDGTSSDGSGGVVYAQDFVSIWFQDCTVSANAAQEGSGGVIFAGASANITLLRSTFTSNTAATDGGVIRTGVSAQIAVVSSTFSQNAASSGAGGVFALEGASSTVTATDSLFNGNQAISGGVLDMISSNTLRASFFRCNFTSNKVAASSGTDLGGGVFRVRNNQLVLVDSSFTNNVRSSVSSLYEVGMIEVDAAGKVAVVSSQLSGNSNTRQYDALLTGASATMLTFQATLTKTADGTAVNEPNLAAFCIDCKAIANFLCSAVPACAYLSSSRIVTPSSLLAPSSSTTSSVSLTLSSTPTSEMTTTMLSSSTPDPTTPATSGPTELSTPPPSSPLSSATPSSQTPLSSSATPANSDPKGSSSSDTTPIVAAVAAAVCAVVVACLVLILILRRRRNNAAAKRRVSRDSNSVPVSTNALVGEFERKASYTAAVREVPNPVYDSLGQSSSTYDDPNNPTYAGLDATYAGLNPTYAGLDPTYEQFGRKSAYDDIKRAPQSSDATQYAAVVQHQHNGSRMSGSIESEYHVPRELASPTYAALDL</sequence>
<dbReference type="PhylomeDB" id="A0A0D2VJ80"/>
<feature type="transmembrane region" description="Helical" evidence="2">
    <location>
        <begin position="626"/>
        <end position="648"/>
    </location>
</feature>
<proteinExistence type="predicted"/>
<feature type="chain" id="PRO_5002253630" description="Polymorphic outer membrane protein" evidence="3">
    <location>
        <begin position="31"/>
        <end position="797"/>
    </location>
</feature>
<keyword evidence="2" id="KW-1133">Transmembrane helix</keyword>
<dbReference type="InParanoid" id="A0A0D2VJ80"/>
<feature type="compositionally biased region" description="Low complexity" evidence="1">
    <location>
        <begin position="592"/>
        <end position="611"/>
    </location>
</feature>
<reference evidence="5" key="1">
    <citation type="submission" date="2011-02" db="EMBL/GenBank/DDBJ databases">
        <title>The Genome Sequence of Capsaspora owczarzaki ATCC 30864.</title>
        <authorList>
            <person name="Russ C."/>
            <person name="Cuomo C."/>
            <person name="Burger G."/>
            <person name="Gray M.W."/>
            <person name="Holland P.W.H."/>
            <person name="King N."/>
            <person name="Lang F.B.F."/>
            <person name="Roger A.J."/>
            <person name="Ruiz-Trillo I."/>
            <person name="Young S.K."/>
            <person name="Zeng Q."/>
            <person name="Gargeya S."/>
            <person name="Alvarado L."/>
            <person name="Berlin A."/>
            <person name="Chapman S.B."/>
            <person name="Chen Z."/>
            <person name="Freedman E."/>
            <person name="Gellesch M."/>
            <person name="Goldberg J."/>
            <person name="Griggs A."/>
            <person name="Gujja S."/>
            <person name="Heilman E."/>
            <person name="Heiman D."/>
            <person name="Howarth C."/>
            <person name="Mehta T."/>
            <person name="Neiman D."/>
            <person name="Pearson M."/>
            <person name="Roberts A."/>
            <person name="Saif S."/>
            <person name="Shea T."/>
            <person name="Shenoy N."/>
            <person name="Sisk P."/>
            <person name="Stolte C."/>
            <person name="Sykes S."/>
            <person name="White J."/>
            <person name="Yandava C."/>
            <person name="Haas B."/>
            <person name="Nusbaum C."/>
            <person name="Birren B."/>
        </authorList>
    </citation>
    <scope>NUCLEOTIDE SEQUENCE</scope>
    <source>
        <strain evidence="5">ATCC 30864</strain>
    </source>
</reference>